<dbReference type="STRING" id="9516.ENSCCAP00000022682"/>
<proteinExistence type="predicted"/>
<dbReference type="GO" id="GO:0019814">
    <property type="term" value="C:immunoglobulin complex"/>
    <property type="evidence" value="ECO:0007669"/>
    <property type="project" value="UniProtKB-KW"/>
</dbReference>
<reference evidence="12" key="1">
    <citation type="submission" date="2025-08" db="UniProtKB">
        <authorList>
            <consortium name="Ensembl"/>
        </authorList>
    </citation>
    <scope>IDENTIFICATION</scope>
</reference>
<evidence type="ECO:0000256" key="3">
    <source>
        <dbReference type="ARBA" id="ARBA00022475"/>
    </source>
</evidence>
<keyword evidence="8" id="KW-0393">Immunoglobulin domain</keyword>
<dbReference type="GO" id="GO:0005886">
    <property type="term" value="C:plasma membrane"/>
    <property type="evidence" value="ECO:0007669"/>
    <property type="project" value="UniProtKB-SubCell"/>
</dbReference>
<dbReference type="GeneTree" id="ENSGT00940000153770"/>
<evidence type="ECO:0000313" key="12">
    <source>
        <dbReference type="Ensembl" id="ENSCCAP00000022682.1"/>
    </source>
</evidence>
<dbReference type="InterPro" id="IPR050150">
    <property type="entry name" value="IgV_Light_Chain"/>
</dbReference>
<dbReference type="Gene3D" id="2.60.40.10">
    <property type="entry name" value="Immunoglobulins"/>
    <property type="match status" value="1"/>
</dbReference>
<evidence type="ECO:0000256" key="1">
    <source>
        <dbReference type="ARBA" id="ARBA00004236"/>
    </source>
</evidence>
<dbReference type="GO" id="GO:0005576">
    <property type="term" value="C:extracellular region"/>
    <property type="evidence" value="ECO:0007669"/>
    <property type="project" value="UniProtKB-SubCell"/>
</dbReference>
<keyword evidence="7" id="KW-0472">Membrane</keyword>
<evidence type="ECO:0000256" key="10">
    <source>
        <dbReference type="SAM" id="SignalP"/>
    </source>
</evidence>
<dbReference type="AlphaFoldDB" id="A0A2K5R3G5"/>
<keyword evidence="5" id="KW-0391">Immunity</keyword>
<dbReference type="InterPro" id="IPR007110">
    <property type="entry name" value="Ig-like_dom"/>
</dbReference>
<evidence type="ECO:0000256" key="5">
    <source>
        <dbReference type="ARBA" id="ARBA00022859"/>
    </source>
</evidence>
<feature type="signal peptide" evidence="10">
    <location>
        <begin position="1"/>
        <end position="20"/>
    </location>
</feature>
<dbReference type="Pfam" id="PF07686">
    <property type="entry name" value="V-set"/>
    <property type="match status" value="1"/>
</dbReference>
<evidence type="ECO:0000256" key="8">
    <source>
        <dbReference type="ARBA" id="ARBA00023319"/>
    </source>
</evidence>
<dbReference type="Ensembl" id="ENSCCAT00000040180.1">
    <property type="protein sequence ID" value="ENSCCAP00000022682.1"/>
    <property type="gene ID" value="ENSCCAG00000029141.1"/>
</dbReference>
<dbReference type="InterPro" id="IPR013783">
    <property type="entry name" value="Ig-like_fold"/>
</dbReference>
<dbReference type="InterPro" id="IPR003599">
    <property type="entry name" value="Ig_sub"/>
</dbReference>
<keyword evidence="6" id="KW-1064">Adaptive immunity</keyword>
<sequence length="138" mass="15172">MVSPLQLLGLLLLCVLASRGDIVMTQSPAFFSGAPGEKVTITCRASQGISNYLHWYQQKPDQAPKLLIKYASQSISGVPSRFSGSGSGTDFTLTISSLEAEDAATYYCQQGNNWPHTVLQPRRKTSSAWLKRETEQYP</sequence>
<dbReference type="SMART" id="SM00409">
    <property type="entry name" value="IG"/>
    <property type="match status" value="1"/>
</dbReference>
<organism evidence="12 13">
    <name type="scientific">Cebus imitator</name>
    <name type="common">Panamanian white-faced capuchin</name>
    <name type="synonym">Cebus capucinus imitator</name>
    <dbReference type="NCBI Taxonomy" id="2715852"/>
    <lineage>
        <taxon>Eukaryota</taxon>
        <taxon>Metazoa</taxon>
        <taxon>Chordata</taxon>
        <taxon>Craniata</taxon>
        <taxon>Vertebrata</taxon>
        <taxon>Euteleostomi</taxon>
        <taxon>Mammalia</taxon>
        <taxon>Eutheria</taxon>
        <taxon>Euarchontoglires</taxon>
        <taxon>Primates</taxon>
        <taxon>Haplorrhini</taxon>
        <taxon>Platyrrhini</taxon>
        <taxon>Cebidae</taxon>
        <taxon>Cebinae</taxon>
        <taxon>Cebus</taxon>
    </lineage>
</organism>
<reference evidence="12" key="2">
    <citation type="submission" date="2025-09" db="UniProtKB">
        <authorList>
            <consortium name="Ensembl"/>
        </authorList>
    </citation>
    <scope>IDENTIFICATION</scope>
</reference>
<feature type="chain" id="PRO_5014401630" description="Ig-like domain-containing protein" evidence="10">
    <location>
        <begin position="21"/>
        <end position="138"/>
    </location>
</feature>
<evidence type="ECO:0000256" key="2">
    <source>
        <dbReference type="ARBA" id="ARBA00004613"/>
    </source>
</evidence>
<keyword evidence="9" id="KW-1280">Immunoglobulin</keyword>
<dbReference type="Proteomes" id="UP000233040">
    <property type="component" value="Unassembled WGS sequence"/>
</dbReference>
<dbReference type="FunFam" id="2.60.40.10:FF:000212">
    <property type="entry name" value="Immunoglobulin kappa chain variable 12-38"/>
    <property type="match status" value="1"/>
</dbReference>
<keyword evidence="13" id="KW-1185">Reference proteome</keyword>
<evidence type="ECO:0000256" key="9">
    <source>
        <dbReference type="ARBA" id="ARBA00043265"/>
    </source>
</evidence>
<keyword evidence="10" id="KW-0732">Signal</keyword>
<dbReference type="InterPro" id="IPR036179">
    <property type="entry name" value="Ig-like_dom_sf"/>
</dbReference>
<keyword evidence="4" id="KW-0964">Secreted</keyword>
<evidence type="ECO:0000256" key="6">
    <source>
        <dbReference type="ARBA" id="ARBA00023130"/>
    </source>
</evidence>
<comment type="subcellular location">
    <subcellularLocation>
        <location evidence="1">Cell membrane</location>
    </subcellularLocation>
    <subcellularLocation>
        <location evidence="2">Secreted</location>
    </subcellularLocation>
</comment>
<protein>
    <recommendedName>
        <fullName evidence="11">Ig-like domain-containing protein</fullName>
    </recommendedName>
</protein>
<dbReference type="CDD" id="cd04980">
    <property type="entry name" value="IgV_L_kappa"/>
    <property type="match status" value="1"/>
</dbReference>
<dbReference type="PROSITE" id="PS50835">
    <property type="entry name" value="IG_LIKE"/>
    <property type="match status" value="1"/>
</dbReference>
<name>A0A2K5R3G5_CEBIM</name>
<dbReference type="PANTHER" id="PTHR23267">
    <property type="entry name" value="IMMUNOGLOBULIN LIGHT CHAIN"/>
    <property type="match status" value="1"/>
</dbReference>
<accession>A0A2K5R3G5</accession>
<dbReference type="SMART" id="SM00406">
    <property type="entry name" value="IGv"/>
    <property type="match status" value="1"/>
</dbReference>
<evidence type="ECO:0000256" key="7">
    <source>
        <dbReference type="ARBA" id="ARBA00023136"/>
    </source>
</evidence>
<dbReference type="OMA" id="YCHQGNS"/>
<dbReference type="GO" id="GO:0002250">
    <property type="term" value="P:adaptive immune response"/>
    <property type="evidence" value="ECO:0007669"/>
    <property type="project" value="UniProtKB-KW"/>
</dbReference>
<evidence type="ECO:0000256" key="4">
    <source>
        <dbReference type="ARBA" id="ARBA00022525"/>
    </source>
</evidence>
<dbReference type="SUPFAM" id="SSF48726">
    <property type="entry name" value="Immunoglobulin"/>
    <property type="match status" value="1"/>
</dbReference>
<dbReference type="InterPro" id="IPR013106">
    <property type="entry name" value="Ig_V-set"/>
</dbReference>
<evidence type="ECO:0000313" key="13">
    <source>
        <dbReference type="Proteomes" id="UP000233040"/>
    </source>
</evidence>
<keyword evidence="3" id="KW-1003">Cell membrane</keyword>
<evidence type="ECO:0000259" key="11">
    <source>
        <dbReference type="PROSITE" id="PS50835"/>
    </source>
</evidence>
<feature type="domain" description="Ig-like" evidence="11">
    <location>
        <begin position="36"/>
        <end position="126"/>
    </location>
</feature>